<dbReference type="InterPro" id="IPR028915">
    <property type="entry name" value="Tox-HNH-HHH_dom"/>
</dbReference>
<protein>
    <recommendedName>
        <fullName evidence="2">Tox-HNH-HHH domain-containing protein</fullName>
    </recommendedName>
</protein>
<accession>A0A0N0C4M6</accession>
<dbReference type="Pfam" id="PF15637">
    <property type="entry name" value="Tox-HNH-HHH"/>
    <property type="match status" value="1"/>
</dbReference>
<evidence type="ECO:0000313" key="4">
    <source>
        <dbReference type="Proteomes" id="UP000037688"/>
    </source>
</evidence>
<dbReference type="AlphaFoldDB" id="A0A0N0C4M6"/>
<dbReference type="PATRIC" id="fig|1705561.3.peg.2668"/>
<keyword evidence="4" id="KW-1185">Reference proteome</keyword>
<dbReference type="OrthoDB" id="6636741at2"/>
<evidence type="ECO:0000256" key="1">
    <source>
        <dbReference type="SAM" id="MobiDB-lite"/>
    </source>
</evidence>
<proteinExistence type="predicted"/>
<organism evidence="3 4">
    <name type="scientific">Paenibacillus xylanivorans</name>
    <dbReference type="NCBI Taxonomy" id="1705561"/>
    <lineage>
        <taxon>Bacteria</taxon>
        <taxon>Bacillati</taxon>
        <taxon>Bacillota</taxon>
        <taxon>Bacilli</taxon>
        <taxon>Bacillales</taxon>
        <taxon>Paenibacillaceae</taxon>
        <taxon>Paenibacillus</taxon>
    </lineage>
</organism>
<comment type="caution">
    <text evidence="3">The sequence shown here is derived from an EMBL/GenBank/DDBJ whole genome shotgun (WGS) entry which is preliminary data.</text>
</comment>
<reference evidence="3 4" key="1">
    <citation type="submission" date="2015-08" db="EMBL/GenBank/DDBJ databases">
        <title>Draft genome sequence of cellulolytic and xylanolytic Paenibacillus sp. A59, isolated from a decaying forest soil from Patagonia, Argentina.</title>
        <authorList>
            <person name="Ghio S."/>
            <person name="Caceres A.M."/>
            <person name="Talia P."/>
            <person name="Grasso D."/>
            <person name="Campos E."/>
        </authorList>
    </citation>
    <scope>NUCLEOTIDE SEQUENCE [LARGE SCALE GENOMIC DNA]</scope>
    <source>
        <strain evidence="3 4">A59</strain>
    </source>
</reference>
<feature type="domain" description="Tox-HNH-HHH" evidence="2">
    <location>
        <begin position="1"/>
        <end position="99"/>
    </location>
</feature>
<evidence type="ECO:0000313" key="3">
    <source>
        <dbReference type="EMBL" id="KOY15997.1"/>
    </source>
</evidence>
<dbReference type="Proteomes" id="UP000037688">
    <property type="component" value="Unassembled WGS sequence"/>
</dbReference>
<evidence type="ECO:0000259" key="2">
    <source>
        <dbReference type="Pfam" id="PF15637"/>
    </source>
</evidence>
<dbReference type="RefSeq" id="WP_053781613.1">
    <property type="nucleotide sequence ID" value="NZ_LITU01000059.1"/>
</dbReference>
<feature type="region of interest" description="Disordered" evidence="1">
    <location>
        <begin position="78"/>
        <end position="97"/>
    </location>
</feature>
<gene>
    <name evidence="3" type="ORF">AMS66_13765</name>
</gene>
<dbReference type="EMBL" id="LITU01000059">
    <property type="protein sequence ID" value="KOY15997.1"/>
    <property type="molecule type" value="Genomic_DNA"/>
</dbReference>
<name>A0A0N0C4M6_9BACL</name>
<sequence>MPYVGKGKPDTNSEGWLRDNSYYWNELLKNHPQAFNQSNIDKINLGFSPKNNPTFRSYFTQFDVDDLYNNTLIHHHVGGGGQADTVPSGLHPGSDGIHNAEKAIGAWGNDSTYAELLEKFLKE</sequence>